<dbReference type="InterPro" id="IPR035980">
    <property type="entry name" value="Ribosomal_bS6_sf"/>
</dbReference>
<proteinExistence type="inferred from homology"/>
<dbReference type="GO" id="GO:0005737">
    <property type="term" value="C:cytoplasm"/>
    <property type="evidence" value="ECO:0007669"/>
    <property type="project" value="UniProtKB-ARBA"/>
</dbReference>
<evidence type="ECO:0000256" key="1">
    <source>
        <dbReference type="ARBA" id="ARBA00009512"/>
    </source>
</evidence>
<dbReference type="GO" id="GO:0005840">
    <property type="term" value="C:ribosome"/>
    <property type="evidence" value="ECO:0007669"/>
    <property type="project" value="UniProtKB-KW"/>
</dbReference>
<evidence type="ECO:0000313" key="9">
    <source>
        <dbReference type="EMBL" id="GAW93709.1"/>
    </source>
</evidence>
<dbReference type="Proteomes" id="UP000197032">
    <property type="component" value="Unassembled WGS sequence"/>
</dbReference>
<dbReference type="GO" id="GO:0003735">
    <property type="term" value="F:structural constituent of ribosome"/>
    <property type="evidence" value="ECO:0007669"/>
    <property type="project" value="InterPro"/>
</dbReference>
<reference evidence="10" key="1">
    <citation type="journal article" date="2017" name="Appl. Environ. Microbiol.">
        <title>Genomic analysis of Calderihabitans maritimus KKC1, a thermophilic hydrogenogenic carboxydotrophic bacterium isolated from marine sediment.</title>
        <authorList>
            <person name="Omae K."/>
            <person name="Yoneda Y."/>
            <person name="Fukuyama Y."/>
            <person name="Yoshida T."/>
            <person name="Sako Y."/>
        </authorList>
    </citation>
    <scope>NUCLEOTIDE SEQUENCE [LARGE SCALE GENOMIC DNA]</scope>
    <source>
        <strain evidence="10">KKC1</strain>
    </source>
</reference>
<evidence type="ECO:0000256" key="5">
    <source>
        <dbReference type="ARBA" id="ARBA00023274"/>
    </source>
</evidence>
<accession>A0A1Z5HVY6</accession>
<dbReference type="PANTHER" id="PTHR21011">
    <property type="entry name" value="MITOCHONDRIAL 28S RIBOSOMAL PROTEIN S6"/>
    <property type="match status" value="1"/>
</dbReference>
<sequence>MRVYETMYIIRPNLEEEQTTAVMDRFASLIKDNGGEVIKVEPWGARKLAYEIEKYREGYYVLMHFKGEPAVAQELERVFKISDEVIRYLIVRLDEKEMAS</sequence>
<comment type="caution">
    <text evidence="9">The sequence shown here is derived from an EMBL/GenBank/DDBJ whole genome shotgun (WGS) entry which is preliminary data.</text>
</comment>
<protein>
    <recommendedName>
        <fullName evidence="7 8">Small ribosomal subunit protein bS6</fullName>
    </recommendedName>
</protein>
<dbReference type="Gene3D" id="3.30.70.60">
    <property type="match status" value="1"/>
</dbReference>
<dbReference type="InterPro" id="IPR000529">
    <property type="entry name" value="Ribosomal_bS6"/>
</dbReference>
<evidence type="ECO:0000256" key="2">
    <source>
        <dbReference type="ARBA" id="ARBA00022730"/>
    </source>
</evidence>
<evidence type="ECO:0000256" key="8">
    <source>
        <dbReference type="HAMAP-Rule" id="MF_00360"/>
    </source>
</evidence>
<dbReference type="GO" id="GO:1990904">
    <property type="term" value="C:ribonucleoprotein complex"/>
    <property type="evidence" value="ECO:0007669"/>
    <property type="project" value="UniProtKB-KW"/>
</dbReference>
<dbReference type="InterPro" id="IPR014717">
    <property type="entry name" value="Transl_elong_EF1B/ribsomal_bS6"/>
</dbReference>
<dbReference type="AlphaFoldDB" id="A0A1Z5HVY6"/>
<keyword evidence="4 8" id="KW-0689">Ribosomal protein</keyword>
<comment type="function">
    <text evidence="6 8">Binds together with bS18 to 16S ribosomal RNA.</text>
</comment>
<evidence type="ECO:0000256" key="6">
    <source>
        <dbReference type="ARBA" id="ARBA00035104"/>
    </source>
</evidence>
<gene>
    <name evidence="8" type="primary">rpsF</name>
    <name evidence="9" type="ORF">KKC1_28370</name>
</gene>
<dbReference type="HAMAP" id="MF_00360">
    <property type="entry name" value="Ribosomal_bS6"/>
    <property type="match status" value="1"/>
</dbReference>
<dbReference type="InterPro" id="IPR020814">
    <property type="entry name" value="Ribosomal_S6_plastid/chlpt"/>
</dbReference>
<evidence type="ECO:0000256" key="3">
    <source>
        <dbReference type="ARBA" id="ARBA00022884"/>
    </source>
</evidence>
<evidence type="ECO:0000313" key="10">
    <source>
        <dbReference type="Proteomes" id="UP000197032"/>
    </source>
</evidence>
<dbReference type="CDD" id="cd00473">
    <property type="entry name" value="bS6"/>
    <property type="match status" value="1"/>
</dbReference>
<name>A0A1Z5HVY6_9FIRM</name>
<keyword evidence="5 8" id="KW-0687">Ribonucleoprotein</keyword>
<dbReference type="GO" id="GO:0006412">
    <property type="term" value="P:translation"/>
    <property type="evidence" value="ECO:0007669"/>
    <property type="project" value="UniProtKB-UniRule"/>
</dbReference>
<keyword evidence="10" id="KW-1185">Reference proteome</keyword>
<organism evidence="9 10">
    <name type="scientific">Calderihabitans maritimus</name>
    <dbReference type="NCBI Taxonomy" id="1246530"/>
    <lineage>
        <taxon>Bacteria</taxon>
        <taxon>Bacillati</taxon>
        <taxon>Bacillota</taxon>
        <taxon>Clostridia</taxon>
        <taxon>Neomoorellales</taxon>
        <taxon>Calderihabitantaceae</taxon>
        <taxon>Calderihabitans</taxon>
    </lineage>
</organism>
<evidence type="ECO:0000256" key="4">
    <source>
        <dbReference type="ARBA" id="ARBA00022980"/>
    </source>
</evidence>
<dbReference type="FunFam" id="3.30.70.60:FF:000002">
    <property type="entry name" value="30S ribosomal protein S6"/>
    <property type="match status" value="1"/>
</dbReference>
<dbReference type="RefSeq" id="WP_088554789.1">
    <property type="nucleotide sequence ID" value="NZ_BDGJ01000168.1"/>
</dbReference>
<dbReference type="Pfam" id="PF01250">
    <property type="entry name" value="Ribosomal_S6"/>
    <property type="match status" value="1"/>
</dbReference>
<comment type="similarity">
    <text evidence="1 8">Belongs to the bacterial ribosomal protein bS6 family.</text>
</comment>
<dbReference type="OrthoDB" id="9812702at2"/>
<dbReference type="PANTHER" id="PTHR21011:SF1">
    <property type="entry name" value="SMALL RIBOSOMAL SUBUNIT PROTEIN BS6M"/>
    <property type="match status" value="1"/>
</dbReference>
<dbReference type="EMBL" id="BDGJ01000168">
    <property type="protein sequence ID" value="GAW93709.1"/>
    <property type="molecule type" value="Genomic_DNA"/>
</dbReference>
<keyword evidence="3 8" id="KW-0694">RNA-binding</keyword>
<dbReference type="SUPFAM" id="SSF54995">
    <property type="entry name" value="Ribosomal protein S6"/>
    <property type="match status" value="1"/>
</dbReference>
<keyword evidence="2 8" id="KW-0699">rRNA-binding</keyword>
<evidence type="ECO:0000256" key="7">
    <source>
        <dbReference type="ARBA" id="ARBA00035294"/>
    </source>
</evidence>
<dbReference type="NCBIfam" id="TIGR00166">
    <property type="entry name" value="S6"/>
    <property type="match status" value="1"/>
</dbReference>
<dbReference type="GO" id="GO:0070181">
    <property type="term" value="F:small ribosomal subunit rRNA binding"/>
    <property type="evidence" value="ECO:0007669"/>
    <property type="project" value="TreeGrafter"/>
</dbReference>